<dbReference type="EMBL" id="VBAL01000208">
    <property type="protein sequence ID" value="TMI97432.1"/>
    <property type="molecule type" value="Genomic_DNA"/>
</dbReference>
<dbReference type="Gene3D" id="3.40.50.300">
    <property type="entry name" value="P-loop containing nucleotide triphosphate hydrolases"/>
    <property type="match status" value="1"/>
</dbReference>
<dbReference type="PANTHER" id="PTHR42759:SF5">
    <property type="entry name" value="METHANOL DEHYDROGENASE REGULATOR"/>
    <property type="match status" value="1"/>
</dbReference>
<proteinExistence type="predicted"/>
<dbReference type="Proteomes" id="UP000319353">
    <property type="component" value="Unassembled WGS sequence"/>
</dbReference>
<dbReference type="Pfam" id="PF17863">
    <property type="entry name" value="AAA_lid_2"/>
    <property type="match status" value="1"/>
</dbReference>
<dbReference type="Gene3D" id="1.10.8.80">
    <property type="entry name" value="Magnesium chelatase subunit I, C-Terminal domain"/>
    <property type="match status" value="1"/>
</dbReference>
<dbReference type="CDD" id="cd00009">
    <property type="entry name" value="AAA"/>
    <property type="match status" value="1"/>
</dbReference>
<sequence length="279" mass="30160">MLLAGGHLLLQDVPGVGKTVLARALARSIGGTFKRIQATPDLLPSDITGGMVYDAGRGTLRFVPGPVFANVVLADELNRATPRTQAAFLEAMGEAQVSVEGTAYPLPQPFFLIATLNPMEHHGTYPLPEGQLDRFLVSMSLGYPRLDDEVEVIVRQQLTHPLDSLHPVVTPADLLSWQRDVRAVRVDRSLMSYAAEIVAATRTHPEVALGASPRASVGLVRLAQAWALRDGREFVLPDDIKRLAPHALAHRLMVRSRTVSAVAVVEDILSGTPVPVLSQ</sequence>
<dbReference type="InterPro" id="IPR011703">
    <property type="entry name" value="ATPase_AAA-3"/>
</dbReference>
<protein>
    <submittedName>
        <fullName evidence="2">MoxR family ATPase</fullName>
    </submittedName>
</protein>
<evidence type="ECO:0000313" key="3">
    <source>
        <dbReference type="Proteomes" id="UP000319353"/>
    </source>
</evidence>
<dbReference type="InterPro" id="IPR003593">
    <property type="entry name" value="AAA+_ATPase"/>
</dbReference>
<comment type="caution">
    <text evidence="2">The sequence shown here is derived from an EMBL/GenBank/DDBJ whole genome shotgun (WGS) entry which is preliminary data.</text>
</comment>
<dbReference type="InterPro" id="IPR041628">
    <property type="entry name" value="ChlI/MoxR_AAA_lid"/>
</dbReference>
<dbReference type="PANTHER" id="PTHR42759">
    <property type="entry name" value="MOXR FAMILY PROTEIN"/>
    <property type="match status" value="1"/>
</dbReference>
<dbReference type="InterPro" id="IPR027417">
    <property type="entry name" value="P-loop_NTPase"/>
</dbReference>
<dbReference type="GO" id="GO:0016887">
    <property type="term" value="F:ATP hydrolysis activity"/>
    <property type="evidence" value="ECO:0007669"/>
    <property type="project" value="InterPro"/>
</dbReference>
<gene>
    <name evidence="2" type="ORF">E6H01_13200</name>
</gene>
<dbReference type="GO" id="GO:0005524">
    <property type="term" value="F:ATP binding"/>
    <property type="evidence" value="ECO:0007669"/>
    <property type="project" value="InterPro"/>
</dbReference>
<dbReference type="AlphaFoldDB" id="A0A537KP27"/>
<evidence type="ECO:0000313" key="2">
    <source>
        <dbReference type="EMBL" id="TMI97432.1"/>
    </source>
</evidence>
<organism evidence="2 3">
    <name type="scientific">Candidatus Segetimicrobium genomatis</name>
    <dbReference type="NCBI Taxonomy" id="2569760"/>
    <lineage>
        <taxon>Bacteria</taxon>
        <taxon>Bacillati</taxon>
        <taxon>Candidatus Sysuimicrobiota</taxon>
        <taxon>Candidatus Sysuimicrobiia</taxon>
        <taxon>Candidatus Sysuimicrobiales</taxon>
        <taxon>Candidatus Segetimicrobiaceae</taxon>
        <taxon>Candidatus Segetimicrobium</taxon>
    </lineage>
</organism>
<feature type="domain" description="AAA+ ATPase" evidence="1">
    <location>
        <begin position="4"/>
        <end position="147"/>
    </location>
</feature>
<dbReference type="Pfam" id="PF07726">
    <property type="entry name" value="AAA_3"/>
    <property type="match status" value="1"/>
</dbReference>
<dbReference type="InterPro" id="IPR050764">
    <property type="entry name" value="CbbQ/NirQ/NorQ/GpvN"/>
</dbReference>
<reference evidence="2 3" key="1">
    <citation type="journal article" date="2019" name="Nat. Microbiol.">
        <title>Mediterranean grassland soil C-N compound turnover is dependent on rainfall and depth, and is mediated by genomically divergent microorganisms.</title>
        <authorList>
            <person name="Diamond S."/>
            <person name="Andeer P.F."/>
            <person name="Li Z."/>
            <person name="Crits-Christoph A."/>
            <person name="Burstein D."/>
            <person name="Anantharaman K."/>
            <person name="Lane K.R."/>
            <person name="Thomas B.C."/>
            <person name="Pan C."/>
            <person name="Northen T.R."/>
            <person name="Banfield J.F."/>
        </authorList>
    </citation>
    <scope>NUCLEOTIDE SEQUENCE [LARGE SCALE GENOMIC DNA]</scope>
    <source>
        <strain evidence="2">NP_4</strain>
    </source>
</reference>
<evidence type="ECO:0000259" key="1">
    <source>
        <dbReference type="SMART" id="SM00382"/>
    </source>
</evidence>
<dbReference type="PIRSF" id="PIRSF002849">
    <property type="entry name" value="AAA_ATPase_chaperone_MoxR_prd"/>
    <property type="match status" value="1"/>
</dbReference>
<accession>A0A537KP27</accession>
<dbReference type="SUPFAM" id="SSF52540">
    <property type="entry name" value="P-loop containing nucleoside triphosphate hydrolases"/>
    <property type="match status" value="1"/>
</dbReference>
<name>A0A537KP27_9BACT</name>
<dbReference type="SMART" id="SM00382">
    <property type="entry name" value="AAA"/>
    <property type="match status" value="1"/>
</dbReference>